<dbReference type="NCBIfam" id="TIGR00536">
    <property type="entry name" value="hemK_fam"/>
    <property type="match status" value="1"/>
</dbReference>
<reference evidence="8 9" key="1">
    <citation type="journal article" date="2022" name="Int. J. Syst. Evol. Microbiol.">
        <title>Prevotella herbatica sp. nov., a plant polysaccharide-decomposing anaerobic bacterium isolated from a methanogenic reactor.</title>
        <authorList>
            <person name="Uek A."/>
            <person name="Tonouchi A."/>
            <person name="Kaku N."/>
            <person name="Ueki K."/>
        </authorList>
    </citation>
    <scope>NUCLEOTIDE SEQUENCE [LARGE SCALE GENOMIC DNA]</scope>
    <source>
        <strain evidence="8 9">WR041</strain>
    </source>
</reference>
<evidence type="ECO:0000313" key="9">
    <source>
        <dbReference type="Proteomes" id="UP001319045"/>
    </source>
</evidence>
<dbReference type="InterPro" id="IPR019874">
    <property type="entry name" value="RF_methyltr_PrmC"/>
</dbReference>
<sequence length="285" mass="32573">MTYSELWRSLTDIYDEGEAKAIVRLLLEVRFGMNLTDILCGKIEELSDDKISQLNECLERLKKSEPIQYILEQEEFGGRIFKVAPGVLIPRPETYGLCKEIIKEYNRPYCALQPPEPMNVLDIGTGSGCIAITLALDLWNSNVTAWDISADALIIARENAHRLEAKVNLELEDALNITDENINRWDIIVSNPPYICDKEKKDMAENVLAYEPDTALFVPDDAPLKFYRAIAEYGIKSLKRNGMLAFEINPIYANETICMLKELNYKNIRTVSDIFGKQRFTICYK</sequence>
<accession>A0ABM7NXQ7</accession>
<dbReference type="GO" id="GO:0008168">
    <property type="term" value="F:methyltransferase activity"/>
    <property type="evidence" value="ECO:0007669"/>
    <property type="project" value="UniProtKB-KW"/>
</dbReference>
<evidence type="ECO:0000259" key="6">
    <source>
        <dbReference type="Pfam" id="PF05175"/>
    </source>
</evidence>
<dbReference type="PANTHER" id="PTHR18895">
    <property type="entry name" value="HEMK METHYLTRANSFERASE"/>
    <property type="match status" value="1"/>
</dbReference>
<dbReference type="InterPro" id="IPR050320">
    <property type="entry name" value="N5-glutamine_MTase"/>
</dbReference>
<dbReference type="Gene3D" id="3.40.50.150">
    <property type="entry name" value="Vaccinia Virus protein VP39"/>
    <property type="match status" value="1"/>
</dbReference>
<evidence type="ECO:0000256" key="5">
    <source>
        <dbReference type="ARBA" id="ARBA00048391"/>
    </source>
</evidence>
<dbReference type="EC" id="2.1.1.297" evidence="1"/>
<feature type="domain" description="Methyltransferase small" evidence="6">
    <location>
        <begin position="116"/>
        <end position="207"/>
    </location>
</feature>
<dbReference type="NCBIfam" id="TIGR03534">
    <property type="entry name" value="RF_mod_PrmC"/>
    <property type="match status" value="1"/>
</dbReference>
<dbReference type="Proteomes" id="UP001319045">
    <property type="component" value="Chromosome"/>
</dbReference>
<keyword evidence="9" id="KW-1185">Reference proteome</keyword>
<dbReference type="PROSITE" id="PS00092">
    <property type="entry name" value="N6_MTASE"/>
    <property type="match status" value="1"/>
</dbReference>
<dbReference type="Pfam" id="PF17827">
    <property type="entry name" value="PrmC_N"/>
    <property type="match status" value="1"/>
</dbReference>
<protein>
    <recommendedName>
        <fullName evidence="1">peptide chain release factor N(5)-glutamine methyltransferase</fullName>
        <ecNumber evidence="1">2.1.1.297</ecNumber>
    </recommendedName>
</protein>
<dbReference type="InterPro" id="IPR002052">
    <property type="entry name" value="DNA_methylase_N6_adenine_CS"/>
</dbReference>
<dbReference type="SUPFAM" id="SSF53335">
    <property type="entry name" value="S-adenosyl-L-methionine-dependent methyltransferases"/>
    <property type="match status" value="1"/>
</dbReference>
<keyword evidence="4" id="KW-0949">S-adenosyl-L-methionine</keyword>
<keyword evidence="3" id="KW-0808">Transferase</keyword>
<proteinExistence type="predicted"/>
<dbReference type="CDD" id="cd02440">
    <property type="entry name" value="AdoMet_MTases"/>
    <property type="match status" value="1"/>
</dbReference>
<evidence type="ECO:0000256" key="2">
    <source>
        <dbReference type="ARBA" id="ARBA00022603"/>
    </source>
</evidence>
<evidence type="ECO:0000256" key="3">
    <source>
        <dbReference type="ARBA" id="ARBA00022679"/>
    </source>
</evidence>
<comment type="catalytic activity">
    <reaction evidence="5">
        <text>L-glutaminyl-[peptide chain release factor] + S-adenosyl-L-methionine = N(5)-methyl-L-glutaminyl-[peptide chain release factor] + S-adenosyl-L-homocysteine + H(+)</text>
        <dbReference type="Rhea" id="RHEA:42896"/>
        <dbReference type="Rhea" id="RHEA-COMP:10271"/>
        <dbReference type="Rhea" id="RHEA-COMP:10272"/>
        <dbReference type="ChEBI" id="CHEBI:15378"/>
        <dbReference type="ChEBI" id="CHEBI:30011"/>
        <dbReference type="ChEBI" id="CHEBI:57856"/>
        <dbReference type="ChEBI" id="CHEBI:59789"/>
        <dbReference type="ChEBI" id="CHEBI:61891"/>
        <dbReference type="EC" id="2.1.1.297"/>
    </reaction>
</comment>
<organism evidence="8 9">
    <name type="scientific">Prevotella herbatica</name>
    <dbReference type="NCBI Taxonomy" id="2801997"/>
    <lineage>
        <taxon>Bacteria</taxon>
        <taxon>Pseudomonadati</taxon>
        <taxon>Bacteroidota</taxon>
        <taxon>Bacteroidia</taxon>
        <taxon>Bacteroidales</taxon>
        <taxon>Prevotellaceae</taxon>
        <taxon>Prevotella</taxon>
    </lineage>
</organism>
<name>A0ABM7NXQ7_9BACT</name>
<dbReference type="Pfam" id="PF05175">
    <property type="entry name" value="MTS"/>
    <property type="match status" value="1"/>
</dbReference>
<gene>
    <name evidence="8" type="primary">prmC</name>
    <name evidence="8" type="ORF">prwr041_10750</name>
</gene>
<dbReference type="PANTHER" id="PTHR18895:SF74">
    <property type="entry name" value="MTRF1L RELEASE FACTOR GLUTAMINE METHYLTRANSFERASE"/>
    <property type="match status" value="1"/>
</dbReference>
<dbReference type="Gene3D" id="1.10.8.10">
    <property type="entry name" value="DNA helicase RuvA subunit, C-terminal domain"/>
    <property type="match status" value="1"/>
</dbReference>
<evidence type="ECO:0000259" key="7">
    <source>
        <dbReference type="Pfam" id="PF17827"/>
    </source>
</evidence>
<dbReference type="EMBL" id="AP024484">
    <property type="protein sequence ID" value="BCS85182.1"/>
    <property type="molecule type" value="Genomic_DNA"/>
</dbReference>
<feature type="domain" description="Release factor glutamine methyltransferase N-terminal" evidence="7">
    <location>
        <begin position="16"/>
        <end position="71"/>
    </location>
</feature>
<dbReference type="InterPro" id="IPR007848">
    <property type="entry name" value="Small_mtfrase_dom"/>
</dbReference>
<evidence type="ECO:0000256" key="4">
    <source>
        <dbReference type="ARBA" id="ARBA00022691"/>
    </source>
</evidence>
<dbReference type="InterPro" id="IPR004556">
    <property type="entry name" value="HemK-like"/>
</dbReference>
<dbReference type="RefSeq" id="WP_207155340.1">
    <property type="nucleotide sequence ID" value="NZ_AP024484.1"/>
</dbReference>
<dbReference type="InterPro" id="IPR040758">
    <property type="entry name" value="PrmC_N"/>
</dbReference>
<keyword evidence="2 8" id="KW-0489">Methyltransferase</keyword>
<evidence type="ECO:0000256" key="1">
    <source>
        <dbReference type="ARBA" id="ARBA00012771"/>
    </source>
</evidence>
<dbReference type="InterPro" id="IPR029063">
    <property type="entry name" value="SAM-dependent_MTases_sf"/>
</dbReference>
<dbReference type="GO" id="GO:0032259">
    <property type="term" value="P:methylation"/>
    <property type="evidence" value="ECO:0007669"/>
    <property type="project" value="UniProtKB-KW"/>
</dbReference>
<evidence type="ECO:0000313" key="8">
    <source>
        <dbReference type="EMBL" id="BCS85182.1"/>
    </source>
</evidence>